<name>N2AGT0_9FIRM</name>
<dbReference type="InterPro" id="IPR046335">
    <property type="entry name" value="LacI/GalR-like_sensor"/>
</dbReference>
<dbReference type="GO" id="GO:0003700">
    <property type="term" value="F:DNA-binding transcription factor activity"/>
    <property type="evidence" value="ECO:0007669"/>
    <property type="project" value="TreeGrafter"/>
</dbReference>
<organism evidence="5 6">
    <name type="scientific">Eubacterium plexicaudatum ASF492</name>
    <dbReference type="NCBI Taxonomy" id="1235802"/>
    <lineage>
        <taxon>Bacteria</taxon>
        <taxon>Bacillati</taxon>
        <taxon>Bacillota</taxon>
        <taxon>Clostridia</taxon>
        <taxon>Eubacteriales</taxon>
        <taxon>Eubacteriaceae</taxon>
        <taxon>Eubacterium</taxon>
    </lineage>
</organism>
<keyword evidence="6" id="KW-1185">Reference proteome</keyword>
<evidence type="ECO:0000313" key="6">
    <source>
        <dbReference type="Proteomes" id="UP000012589"/>
    </source>
</evidence>
<protein>
    <recommendedName>
        <fullName evidence="4">HTH lacI-type domain-containing protein</fullName>
    </recommendedName>
</protein>
<keyword evidence="2" id="KW-0238">DNA-binding</keyword>
<dbReference type="EMBL" id="AQFT01000072">
    <property type="protein sequence ID" value="EMZ27216.1"/>
    <property type="molecule type" value="Genomic_DNA"/>
</dbReference>
<dbReference type="HOGENOM" id="CLU_037628_6_2_9"/>
<dbReference type="SMART" id="SM00354">
    <property type="entry name" value="HTH_LACI"/>
    <property type="match status" value="1"/>
</dbReference>
<dbReference type="InterPro" id="IPR028082">
    <property type="entry name" value="Peripla_BP_I"/>
</dbReference>
<dbReference type="OrthoDB" id="43195at2"/>
<dbReference type="STRING" id="1235802.C823_02340"/>
<dbReference type="AlphaFoldDB" id="N2AGT0"/>
<evidence type="ECO:0000256" key="1">
    <source>
        <dbReference type="ARBA" id="ARBA00023015"/>
    </source>
</evidence>
<evidence type="ECO:0000256" key="2">
    <source>
        <dbReference type="ARBA" id="ARBA00023125"/>
    </source>
</evidence>
<dbReference type="GO" id="GO:0000976">
    <property type="term" value="F:transcription cis-regulatory region binding"/>
    <property type="evidence" value="ECO:0007669"/>
    <property type="project" value="TreeGrafter"/>
</dbReference>
<keyword evidence="1" id="KW-0805">Transcription regulation</keyword>
<sequence>MSLKKIARMTGASIATVSRVLNCPDYQCQDKNLTERIRQAARELHYVPDQNARQLKMGGRGSAPKQKPYKIDILLARFHSLEEDPFFAEMYRYIETEFYQGNCIPGQLLHVPDISILGSESRVRADGMLVLGKCPQAVADVILRKYRGVVAIDRNPMDYRMDEITCNGAQAAMMAVEYLLELGHTSIAYVGDCTMEARYGGYYECLLNHKISMIYEYIVSTNQTREEGYQAFHRLEALHRPPTAVFCANDVTALGFLQAMKDANKRRKKQVYRPAVISIDDIEEAVRFSPMLTTIRIPKGDMAHLAVLTLKDRLQGGHQECVRMELPCHLIVRESAGMNLT</sequence>
<dbReference type="SUPFAM" id="SSF47413">
    <property type="entry name" value="lambda repressor-like DNA-binding domains"/>
    <property type="match status" value="1"/>
</dbReference>
<dbReference type="Pfam" id="PF13377">
    <property type="entry name" value="Peripla_BP_3"/>
    <property type="match status" value="1"/>
</dbReference>
<comment type="caution">
    <text evidence="5">The sequence shown here is derived from an EMBL/GenBank/DDBJ whole genome shotgun (WGS) entry which is preliminary data.</text>
</comment>
<dbReference type="Gene3D" id="3.40.50.2300">
    <property type="match status" value="2"/>
</dbReference>
<dbReference type="Proteomes" id="UP000012589">
    <property type="component" value="Unassembled WGS sequence"/>
</dbReference>
<reference evidence="5 6" key="1">
    <citation type="journal article" date="2014" name="Genome Announc.">
        <title>Draft genome sequences of the altered schaedler flora, a defined bacterial community from gnotobiotic mice.</title>
        <authorList>
            <person name="Wannemuehler M.J."/>
            <person name="Overstreet A.M."/>
            <person name="Ward D.V."/>
            <person name="Phillips G.J."/>
        </authorList>
    </citation>
    <scope>NUCLEOTIDE SEQUENCE [LARGE SCALE GENOMIC DNA]</scope>
    <source>
        <strain evidence="5 6">ASF492</strain>
    </source>
</reference>
<feature type="domain" description="HTH lacI-type" evidence="4">
    <location>
        <begin position="1"/>
        <end position="57"/>
    </location>
</feature>
<dbReference type="InterPro" id="IPR010982">
    <property type="entry name" value="Lambda_DNA-bd_dom_sf"/>
</dbReference>
<dbReference type="InterPro" id="IPR000843">
    <property type="entry name" value="HTH_LacI"/>
</dbReference>
<dbReference type="Gene3D" id="1.10.260.40">
    <property type="entry name" value="lambda repressor-like DNA-binding domains"/>
    <property type="match status" value="1"/>
</dbReference>
<accession>N2AGT0</accession>
<dbReference type="PROSITE" id="PS50932">
    <property type="entry name" value="HTH_LACI_2"/>
    <property type="match status" value="1"/>
</dbReference>
<dbReference type="Pfam" id="PF00356">
    <property type="entry name" value="LacI"/>
    <property type="match status" value="1"/>
</dbReference>
<gene>
    <name evidence="5" type="ORF">C823_02340</name>
</gene>
<keyword evidence="3" id="KW-0804">Transcription</keyword>
<dbReference type="PATRIC" id="fig|1235802.3.peg.2478"/>
<proteinExistence type="predicted"/>
<dbReference type="CDD" id="cd01392">
    <property type="entry name" value="HTH_LacI"/>
    <property type="match status" value="1"/>
</dbReference>
<evidence type="ECO:0000256" key="3">
    <source>
        <dbReference type="ARBA" id="ARBA00023163"/>
    </source>
</evidence>
<dbReference type="PANTHER" id="PTHR30146">
    <property type="entry name" value="LACI-RELATED TRANSCRIPTIONAL REPRESSOR"/>
    <property type="match status" value="1"/>
</dbReference>
<evidence type="ECO:0000259" key="4">
    <source>
        <dbReference type="PROSITE" id="PS50932"/>
    </source>
</evidence>
<evidence type="ECO:0000313" key="5">
    <source>
        <dbReference type="EMBL" id="EMZ27216.1"/>
    </source>
</evidence>
<dbReference type="SUPFAM" id="SSF53822">
    <property type="entry name" value="Periplasmic binding protein-like I"/>
    <property type="match status" value="1"/>
</dbReference>
<dbReference type="PANTHER" id="PTHR30146:SF109">
    <property type="entry name" value="HTH-TYPE TRANSCRIPTIONAL REGULATOR GALS"/>
    <property type="match status" value="1"/>
</dbReference>
<dbReference type="eggNOG" id="COG1609">
    <property type="taxonomic scope" value="Bacteria"/>
</dbReference>